<sequence length="777" mass="84121">MSRSIIPDLLKELPSWYNPRNMRYPIPLHNPVGPRYYKNHHLIPPSNSRPATRPPSVFSPSFPPMASGVPERSDDSSRMPSVSRSASNSPLPTPNSSQTEGMNLPRSRKPSQTAHDNVDLLDGSDPWGTPWHHESPYDVGLSSSPNPHQNPQPSPGPPRSRASSTTTAQNRRKTVTPSPLSQSTSAVHLHVPEGNAQQPTRKLSKRRTVGIFGRHTTSAPTSPVEDLTTRGVSPVQLDVPARHGPPSSFVSVSSSKKERRGSVFGRLAKRFSITRKPHVGSMEVVRQPSPVKRQPSPGKPQTSDAVKRVPPPLVHQESSFVIIPPPTETSKIETDRSSSISFEGDVVYTMGRLTVANPDPGSRTRAPETPPIVSRSMEPVASTSISAPGHQPSSVNDGRPKPPSLSPLSPPPPPEKPTATFANDHRAARSSPVPRNSVERLASPPSNEVQTTSASTSQGRVQSPLVPEMTADISPLSASSILVNPPTPYARDTLMPDEPEPMPPPVPSKRSSRDPSPSQVSVTGRETETFRLIRSASGTVYASSETIRAGAEQWEVVESSKSKGKNRSQDRESESRESHEGREQKAERRSTEPKYNKPQPAPPVTPSRNLESKSARPISEVPTAADMNMMRAREAWDMDRLWKARSMSGMEPNGDAAATKPPLPPVNGKKVEDPPAVYGSSHTAFMVSTPFQQPSSSQIYHSMPPAPPPVVYPAGYSPNNGYANTNRGSPSDYASSNAIAPRGPLSNPLPEPPRESPYEPAPLTLPDYWQTGVTTAH</sequence>
<gene>
    <name evidence="2" type="ORF">DFH07DRAFT_745568</name>
</gene>
<feature type="region of interest" description="Disordered" evidence="1">
    <location>
        <begin position="39"/>
        <end position="204"/>
    </location>
</feature>
<protein>
    <submittedName>
        <fullName evidence="2">Uncharacterized protein</fullName>
    </submittedName>
</protein>
<feature type="compositionally biased region" description="Polar residues" evidence="1">
    <location>
        <begin position="381"/>
        <end position="396"/>
    </location>
</feature>
<feature type="compositionally biased region" description="Polar residues" evidence="1">
    <location>
        <begin position="689"/>
        <end position="700"/>
    </location>
</feature>
<evidence type="ECO:0000313" key="3">
    <source>
        <dbReference type="Proteomes" id="UP001215280"/>
    </source>
</evidence>
<feature type="region of interest" description="Disordered" evidence="1">
    <location>
        <begin position="689"/>
        <end position="777"/>
    </location>
</feature>
<feature type="compositionally biased region" description="Low complexity" evidence="1">
    <location>
        <begin position="159"/>
        <end position="169"/>
    </location>
</feature>
<feature type="compositionally biased region" description="Pro residues" evidence="1">
    <location>
        <begin position="148"/>
        <end position="158"/>
    </location>
</feature>
<organism evidence="2 3">
    <name type="scientific">Mycena maculata</name>
    <dbReference type="NCBI Taxonomy" id="230809"/>
    <lineage>
        <taxon>Eukaryota</taxon>
        <taxon>Fungi</taxon>
        <taxon>Dikarya</taxon>
        <taxon>Basidiomycota</taxon>
        <taxon>Agaricomycotina</taxon>
        <taxon>Agaricomycetes</taxon>
        <taxon>Agaricomycetidae</taxon>
        <taxon>Agaricales</taxon>
        <taxon>Marasmiineae</taxon>
        <taxon>Mycenaceae</taxon>
        <taxon>Mycena</taxon>
    </lineage>
</organism>
<comment type="caution">
    <text evidence="2">The sequence shown here is derived from an EMBL/GenBank/DDBJ whole genome shotgun (WGS) entry which is preliminary data.</text>
</comment>
<feature type="region of interest" description="Disordered" evidence="1">
    <location>
        <begin position="278"/>
        <end position="627"/>
    </location>
</feature>
<feature type="compositionally biased region" description="Polar residues" evidence="1">
    <location>
        <begin position="719"/>
        <end position="738"/>
    </location>
</feature>
<feature type="compositionally biased region" description="Polar residues" evidence="1">
    <location>
        <begin position="536"/>
        <end position="546"/>
    </location>
</feature>
<feature type="compositionally biased region" description="Low complexity" evidence="1">
    <location>
        <begin position="78"/>
        <end position="90"/>
    </location>
</feature>
<feature type="compositionally biased region" description="Polar residues" evidence="1">
    <location>
        <begin position="175"/>
        <end position="186"/>
    </location>
</feature>
<evidence type="ECO:0000256" key="1">
    <source>
        <dbReference type="SAM" id="MobiDB-lite"/>
    </source>
</evidence>
<feature type="compositionally biased region" description="Basic and acidic residues" evidence="1">
    <location>
        <begin position="567"/>
        <end position="595"/>
    </location>
</feature>
<dbReference type="EMBL" id="JARJLG010000079">
    <property type="protein sequence ID" value="KAJ7751246.1"/>
    <property type="molecule type" value="Genomic_DNA"/>
</dbReference>
<feature type="compositionally biased region" description="Pro residues" evidence="1">
    <location>
        <begin position="401"/>
        <end position="416"/>
    </location>
</feature>
<dbReference type="Proteomes" id="UP001215280">
    <property type="component" value="Unassembled WGS sequence"/>
</dbReference>
<proteinExistence type="predicted"/>
<reference evidence="2" key="1">
    <citation type="submission" date="2023-03" db="EMBL/GenBank/DDBJ databases">
        <title>Massive genome expansion in bonnet fungi (Mycena s.s.) driven by repeated elements and novel gene families across ecological guilds.</title>
        <authorList>
            <consortium name="Lawrence Berkeley National Laboratory"/>
            <person name="Harder C.B."/>
            <person name="Miyauchi S."/>
            <person name="Viragh M."/>
            <person name="Kuo A."/>
            <person name="Thoen E."/>
            <person name="Andreopoulos B."/>
            <person name="Lu D."/>
            <person name="Skrede I."/>
            <person name="Drula E."/>
            <person name="Henrissat B."/>
            <person name="Morin E."/>
            <person name="Kohler A."/>
            <person name="Barry K."/>
            <person name="LaButti K."/>
            <person name="Morin E."/>
            <person name="Salamov A."/>
            <person name="Lipzen A."/>
            <person name="Mereny Z."/>
            <person name="Hegedus B."/>
            <person name="Baldrian P."/>
            <person name="Stursova M."/>
            <person name="Weitz H."/>
            <person name="Taylor A."/>
            <person name="Grigoriev I.V."/>
            <person name="Nagy L.G."/>
            <person name="Martin F."/>
            <person name="Kauserud H."/>
        </authorList>
    </citation>
    <scope>NUCLEOTIDE SEQUENCE</scope>
    <source>
        <strain evidence="2">CBHHK188m</strain>
    </source>
</reference>
<evidence type="ECO:0000313" key="2">
    <source>
        <dbReference type="EMBL" id="KAJ7751246.1"/>
    </source>
</evidence>
<feature type="compositionally biased region" description="Polar residues" evidence="1">
    <location>
        <begin position="444"/>
        <end position="461"/>
    </location>
</feature>
<accession>A0AAD7IVA3</accession>
<feature type="region of interest" description="Disordered" evidence="1">
    <location>
        <begin position="646"/>
        <end position="677"/>
    </location>
</feature>
<dbReference type="AlphaFoldDB" id="A0AAD7IVA3"/>
<keyword evidence="3" id="KW-1185">Reference proteome</keyword>
<name>A0AAD7IVA3_9AGAR</name>